<sequence>MIKQIMNALAASKAELVKFTQDLVRIKSYSGHEEEIVKFIAKKMNELGYDEVIIDAMGNVVGRIGNGEKVIMFDSHIDTVEVKDEEKWDVPPFSGEIVDGKLYGRGSVDMKSGAAASIYAGAIAKRLGLDAGKTIFVSCTVFEEDCDGENLKYFFKAYKLKPDYFITCEPSDNKIVTGHKGKAQISIKTKGISAHGSAPEKGKNAIYEMAEIIQRVEKTNEELMKKDGPRRTLVMSRISSVSVSLNAVPSACEVYLDRRMVVGETEDTIKTEMDKIIEGKNASWEIGTIYRKSWTGMEIKYEPFHLAWKIDLSHELSRACIESYQENFGSAPAYDYWDFSTNAVTTVSMGIPTIGFGPGVYKLAHCRNENCEVSKIVDACSFYATVIHKL</sequence>
<evidence type="ECO:0000313" key="13">
    <source>
        <dbReference type="EMBL" id="AOT68998.1"/>
    </source>
</evidence>
<keyword evidence="14" id="KW-1185">Reference proteome</keyword>
<evidence type="ECO:0000256" key="7">
    <source>
        <dbReference type="ARBA" id="ARBA00022723"/>
    </source>
</evidence>
<evidence type="ECO:0000256" key="11">
    <source>
        <dbReference type="ARBA" id="ARBA00051301"/>
    </source>
</evidence>
<organism evidence="13 14">
    <name type="scientific">Geosporobacter ferrireducens</name>
    <dbReference type="NCBI Taxonomy" id="1424294"/>
    <lineage>
        <taxon>Bacteria</taxon>
        <taxon>Bacillati</taxon>
        <taxon>Bacillota</taxon>
        <taxon>Clostridia</taxon>
        <taxon>Peptostreptococcales</taxon>
        <taxon>Thermotaleaceae</taxon>
        <taxon>Geosporobacter</taxon>
    </lineage>
</organism>
<dbReference type="Gene3D" id="3.40.630.10">
    <property type="entry name" value="Zn peptidases"/>
    <property type="match status" value="1"/>
</dbReference>
<dbReference type="InterPro" id="IPR011650">
    <property type="entry name" value="Peptidase_M20_dimer"/>
</dbReference>
<evidence type="ECO:0000256" key="6">
    <source>
        <dbReference type="ARBA" id="ARBA00016853"/>
    </source>
</evidence>
<dbReference type="SUPFAM" id="SSF55031">
    <property type="entry name" value="Bacterial exopeptidase dimerisation domain"/>
    <property type="match status" value="1"/>
</dbReference>
<dbReference type="GO" id="GO:0009089">
    <property type="term" value="P:lysine biosynthetic process via diaminopimelate"/>
    <property type="evidence" value="ECO:0007669"/>
    <property type="project" value="UniProtKB-UniPathway"/>
</dbReference>
<dbReference type="STRING" id="1424294.Gferi_05155"/>
<dbReference type="PROSITE" id="PS00758">
    <property type="entry name" value="ARGE_DAPE_CPG2_1"/>
    <property type="match status" value="1"/>
</dbReference>
<evidence type="ECO:0000256" key="2">
    <source>
        <dbReference type="ARBA" id="ARBA00001947"/>
    </source>
</evidence>
<accession>A0A1D8GDK9</accession>
<evidence type="ECO:0000313" key="14">
    <source>
        <dbReference type="Proteomes" id="UP000095743"/>
    </source>
</evidence>
<dbReference type="InterPro" id="IPR001261">
    <property type="entry name" value="ArgE/DapE_CS"/>
</dbReference>
<dbReference type="RefSeq" id="WP_069974564.1">
    <property type="nucleotide sequence ID" value="NZ_CP017269.1"/>
</dbReference>
<comment type="cofactor">
    <cofactor evidence="1">
        <name>Co(2+)</name>
        <dbReference type="ChEBI" id="CHEBI:48828"/>
    </cofactor>
</comment>
<dbReference type="Pfam" id="PF07687">
    <property type="entry name" value="M20_dimer"/>
    <property type="match status" value="1"/>
</dbReference>
<dbReference type="KEGG" id="gfe:Gferi_05155"/>
<dbReference type="GO" id="GO:0046872">
    <property type="term" value="F:metal ion binding"/>
    <property type="evidence" value="ECO:0007669"/>
    <property type="project" value="UniProtKB-KW"/>
</dbReference>
<evidence type="ECO:0000256" key="9">
    <source>
        <dbReference type="ARBA" id="ARBA00022833"/>
    </source>
</evidence>
<dbReference type="PANTHER" id="PTHR43808:SF31">
    <property type="entry name" value="N-ACETYL-L-CITRULLINE DEACETYLASE"/>
    <property type="match status" value="1"/>
</dbReference>
<dbReference type="GO" id="GO:0008777">
    <property type="term" value="F:acetylornithine deacetylase activity"/>
    <property type="evidence" value="ECO:0007669"/>
    <property type="project" value="TreeGrafter"/>
</dbReference>
<proteinExistence type="inferred from homology"/>
<dbReference type="Proteomes" id="UP000095743">
    <property type="component" value="Chromosome"/>
</dbReference>
<dbReference type="NCBIfam" id="TIGR03526">
    <property type="entry name" value="selenium_YgeY"/>
    <property type="match status" value="1"/>
</dbReference>
<dbReference type="UniPathway" id="UPA00034">
    <property type="reaction ID" value="UER00021"/>
</dbReference>
<dbReference type="NCBIfam" id="TIGR01910">
    <property type="entry name" value="DapE-ArgE"/>
    <property type="match status" value="1"/>
</dbReference>
<dbReference type="EC" id="3.5.1.18" evidence="5"/>
<dbReference type="InterPro" id="IPR036264">
    <property type="entry name" value="Bact_exopeptidase_dim_dom"/>
</dbReference>
<dbReference type="SUPFAM" id="SSF53187">
    <property type="entry name" value="Zn-dependent exopeptidases"/>
    <property type="match status" value="1"/>
</dbReference>
<comment type="catalytic activity">
    <reaction evidence="11">
        <text>N-succinyl-(2S,6S)-2,6-diaminopimelate + H2O = (2S,6S)-2,6-diaminopimelate + succinate</text>
        <dbReference type="Rhea" id="RHEA:22608"/>
        <dbReference type="ChEBI" id="CHEBI:15377"/>
        <dbReference type="ChEBI" id="CHEBI:30031"/>
        <dbReference type="ChEBI" id="CHEBI:57609"/>
        <dbReference type="ChEBI" id="CHEBI:58087"/>
        <dbReference type="EC" id="3.5.1.18"/>
    </reaction>
</comment>
<comment type="similarity">
    <text evidence="4">Belongs to the peptidase M20A family.</text>
</comment>
<dbReference type="InterPro" id="IPR002933">
    <property type="entry name" value="Peptidase_M20"/>
</dbReference>
<feature type="domain" description="Peptidase M20 dimerisation" evidence="12">
    <location>
        <begin position="177"/>
        <end position="284"/>
    </location>
</feature>
<dbReference type="PANTHER" id="PTHR43808">
    <property type="entry name" value="ACETYLORNITHINE DEACETYLASE"/>
    <property type="match status" value="1"/>
</dbReference>
<keyword evidence="7" id="KW-0479">Metal-binding</keyword>
<evidence type="ECO:0000256" key="4">
    <source>
        <dbReference type="ARBA" id="ARBA00006247"/>
    </source>
</evidence>
<dbReference type="GO" id="GO:0006526">
    <property type="term" value="P:L-arginine biosynthetic process"/>
    <property type="evidence" value="ECO:0007669"/>
    <property type="project" value="TreeGrafter"/>
</dbReference>
<evidence type="ECO:0000256" key="3">
    <source>
        <dbReference type="ARBA" id="ARBA00005130"/>
    </source>
</evidence>
<dbReference type="InterPro" id="IPR050072">
    <property type="entry name" value="Peptidase_M20A"/>
</dbReference>
<keyword evidence="10" id="KW-0170">Cobalt</keyword>
<evidence type="ECO:0000256" key="1">
    <source>
        <dbReference type="ARBA" id="ARBA00001941"/>
    </source>
</evidence>
<dbReference type="AlphaFoldDB" id="A0A1D8GDK9"/>
<gene>
    <name evidence="13" type="ORF">Gferi_05155</name>
</gene>
<dbReference type="Gene3D" id="3.30.70.360">
    <property type="match status" value="1"/>
</dbReference>
<dbReference type="GO" id="GO:0009014">
    <property type="term" value="F:succinyl-diaminopimelate desuccinylase activity"/>
    <property type="evidence" value="ECO:0007669"/>
    <property type="project" value="UniProtKB-EC"/>
</dbReference>
<protein>
    <recommendedName>
        <fullName evidence="6">Probable succinyl-diaminopimelate desuccinylase</fullName>
        <ecNumber evidence="5">3.5.1.18</ecNumber>
    </recommendedName>
</protein>
<dbReference type="InterPro" id="IPR010182">
    <property type="entry name" value="ArgE/DapE"/>
</dbReference>
<dbReference type="NCBIfam" id="NF009555">
    <property type="entry name" value="PRK13004.1"/>
    <property type="match status" value="1"/>
</dbReference>
<dbReference type="EMBL" id="CP017269">
    <property type="protein sequence ID" value="AOT68998.1"/>
    <property type="molecule type" value="Genomic_DNA"/>
</dbReference>
<keyword evidence="9" id="KW-0862">Zinc</keyword>
<comment type="cofactor">
    <cofactor evidence="2">
        <name>Zn(2+)</name>
        <dbReference type="ChEBI" id="CHEBI:29105"/>
    </cofactor>
</comment>
<comment type="pathway">
    <text evidence="3">Amino-acid biosynthesis; L-lysine biosynthesis via DAP pathway; LL-2,6-diaminopimelate from (S)-tetrahydrodipicolinate (succinylase route): step 3/3.</text>
</comment>
<reference evidence="13 14" key="1">
    <citation type="submission" date="2016-09" db="EMBL/GenBank/DDBJ databases">
        <title>Genomic analysis reveals versatility of anaerobic energy metabolism of Geosporobacter ferrireducens IRF9 of phylum Firmicutes.</title>
        <authorList>
            <person name="Kim S.-J."/>
        </authorList>
    </citation>
    <scope>NUCLEOTIDE SEQUENCE [LARGE SCALE GENOMIC DNA]</scope>
    <source>
        <strain evidence="13 14">IRF9</strain>
    </source>
</reference>
<evidence type="ECO:0000259" key="12">
    <source>
        <dbReference type="Pfam" id="PF07687"/>
    </source>
</evidence>
<dbReference type="Pfam" id="PF01546">
    <property type="entry name" value="Peptidase_M20"/>
    <property type="match status" value="1"/>
</dbReference>
<evidence type="ECO:0000256" key="5">
    <source>
        <dbReference type="ARBA" id="ARBA00011921"/>
    </source>
</evidence>
<evidence type="ECO:0000256" key="8">
    <source>
        <dbReference type="ARBA" id="ARBA00022801"/>
    </source>
</evidence>
<keyword evidence="8 13" id="KW-0378">Hydrolase</keyword>
<dbReference type="InterPro" id="IPR017706">
    <property type="entry name" value="Peptidase_M20/DapE_YgeY"/>
</dbReference>
<name>A0A1D8GDK9_9FIRM</name>
<evidence type="ECO:0000256" key="10">
    <source>
        <dbReference type="ARBA" id="ARBA00023285"/>
    </source>
</evidence>